<sequence length="496" mass="56357">MAIVSEDTVPSVTKCIYVTEGLYGKTFEAFILNCNLSNIIDFEEKLTTIEDFECMVETIDKIKMCRGGPAKQKYPGVNPQCAYIDSLGVWRHRRCAIYGTEQCAHCKRLGGTLRCHAMRQKKRMQTSRTTVVEPTIKKPKFDVLRRRQRYLYKKSWSSRRRMRELQKELKLYKGRMSQLNQGELESILQRLPEGQRLVVEECIKLDTYISSKGRRYSDKFLTMCLLLHIRSPAAYDFLRRNDLMPLPAVSTVRKYISLVRPECGFDGKFFEAFKKRLLSKKDIQRHGMLVFDEIQVRQGREVNAKTFSYIGQVQHHDTSEPPLADHALVFMFVPFADSYTQPVGVFASKGPTKGIELAKLLLEAITLLEQAGAAVDGVVCDGASTNRSLWHYIGVSGKVDNPQCSFQHPLEEERRIFVFSDAPHLLKCIRNRLVKKRVLKVGEKTQEGPGVFETKIAAHAVTQLPPLLVSKIAGMGLNLSNDAGYAQFQGSVVFLS</sequence>
<evidence type="ECO:0000313" key="2">
    <source>
        <dbReference type="Proteomes" id="UP000821865"/>
    </source>
</evidence>
<accession>A0ACB8CZP7</accession>
<proteinExistence type="predicted"/>
<reference evidence="1" key="1">
    <citation type="submission" date="2020-05" db="EMBL/GenBank/DDBJ databases">
        <title>Large-scale comparative analyses of tick genomes elucidate their genetic diversity and vector capacities.</title>
        <authorList>
            <person name="Jia N."/>
            <person name="Wang J."/>
            <person name="Shi W."/>
            <person name="Du L."/>
            <person name="Sun Y."/>
            <person name="Zhan W."/>
            <person name="Jiang J."/>
            <person name="Wang Q."/>
            <person name="Zhang B."/>
            <person name="Ji P."/>
            <person name="Sakyi L.B."/>
            <person name="Cui X."/>
            <person name="Yuan T."/>
            <person name="Jiang B."/>
            <person name="Yang W."/>
            <person name="Lam T.T.-Y."/>
            <person name="Chang Q."/>
            <person name="Ding S."/>
            <person name="Wang X."/>
            <person name="Zhu J."/>
            <person name="Ruan X."/>
            <person name="Zhao L."/>
            <person name="Wei J."/>
            <person name="Que T."/>
            <person name="Du C."/>
            <person name="Cheng J."/>
            <person name="Dai P."/>
            <person name="Han X."/>
            <person name="Huang E."/>
            <person name="Gao Y."/>
            <person name="Liu J."/>
            <person name="Shao H."/>
            <person name="Ye R."/>
            <person name="Li L."/>
            <person name="Wei W."/>
            <person name="Wang X."/>
            <person name="Wang C."/>
            <person name="Yang T."/>
            <person name="Huo Q."/>
            <person name="Li W."/>
            <person name="Guo W."/>
            <person name="Chen H."/>
            <person name="Zhou L."/>
            <person name="Ni X."/>
            <person name="Tian J."/>
            <person name="Zhou Y."/>
            <person name="Sheng Y."/>
            <person name="Liu T."/>
            <person name="Pan Y."/>
            <person name="Xia L."/>
            <person name="Li J."/>
            <person name="Zhao F."/>
            <person name="Cao W."/>
        </authorList>
    </citation>
    <scope>NUCLEOTIDE SEQUENCE</scope>
    <source>
        <strain evidence="1">Dsil-2018</strain>
    </source>
</reference>
<evidence type="ECO:0000313" key="1">
    <source>
        <dbReference type="EMBL" id="KAH7954693.1"/>
    </source>
</evidence>
<dbReference type="EMBL" id="CM023473">
    <property type="protein sequence ID" value="KAH7954693.1"/>
    <property type="molecule type" value="Genomic_DNA"/>
</dbReference>
<comment type="caution">
    <text evidence="1">The sequence shown here is derived from an EMBL/GenBank/DDBJ whole genome shotgun (WGS) entry which is preliminary data.</text>
</comment>
<organism evidence="1 2">
    <name type="scientific">Dermacentor silvarum</name>
    <name type="common">Tick</name>
    <dbReference type="NCBI Taxonomy" id="543639"/>
    <lineage>
        <taxon>Eukaryota</taxon>
        <taxon>Metazoa</taxon>
        <taxon>Ecdysozoa</taxon>
        <taxon>Arthropoda</taxon>
        <taxon>Chelicerata</taxon>
        <taxon>Arachnida</taxon>
        <taxon>Acari</taxon>
        <taxon>Parasitiformes</taxon>
        <taxon>Ixodida</taxon>
        <taxon>Ixodoidea</taxon>
        <taxon>Ixodidae</taxon>
        <taxon>Rhipicephalinae</taxon>
        <taxon>Dermacentor</taxon>
    </lineage>
</organism>
<gene>
    <name evidence="1" type="ORF">HPB49_020964</name>
</gene>
<keyword evidence="2" id="KW-1185">Reference proteome</keyword>
<name>A0ACB8CZP7_DERSI</name>
<protein>
    <submittedName>
        <fullName evidence="1">Uncharacterized protein</fullName>
    </submittedName>
</protein>
<dbReference type="Proteomes" id="UP000821865">
    <property type="component" value="Chromosome 4"/>
</dbReference>